<proteinExistence type="predicted"/>
<dbReference type="RefSeq" id="WP_108312932.1">
    <property type="nucleotide sequence ID" value="NZ_NESN01000003.1"/>
</dbReference>
<dbReference type="CDD" id="cd02440">
    <property type="entry name" value="AdoMet_MTases"/>
    <property type="match status" value="1"/>
</dbReference>
<dbReference type="Gene3D" id="3.40.50.150">
    <property type="entry name" value="Vaccinia Virus protein VP39"/>
    <property type="match status" value="1"/>
</dbReference>
<keyword evidence="3" id="KW-1185">Reference proteome</keyword>
<dbReference type="Proteomes" id="UP000250790">
    <property type="component" value="Unassembled WGS sequence"/>
</dbReference>
<gene>
    <name evidence="2" type="ORF">B9Z37_10400</name>
</gene>
<dbReference type="InterPro" id="IPR041698">
    <property type="entry name" value="Methyltransf_25"/>
</dbReference>
<dbReference type="PANTHER" id="PTHR12843">
    <property type="entry name" value="PROTEIN-LYSINE N-METHYLTRANSFERASE METTL10"/>
    <property type="match status" value="1"/>
</dbReference>
<protein>
    <recommendedName>
        <fullName evidence="1">Methyltransferase domain-containing protein</fullName>
    </recommendedName>
</protein>
<dbReference type="AlphaFoldDB" id="A0A315FJZ3"/>
<organism evidence="2 3">
    <name type="scientific">Limnohabitans parvus II-B4</name>
    <dbReference type="NCBI Taxonomy" id="1293052"/>
    <lineage>
        <taxon>Bacteria</taxon>
        <taxon>Pseudomonadati</taxon>
        <taxon>Pseudomonadota</taxon>
        <taxon>Betaproteobacteria</taxon>
        <taxon>Burkholderiales</taxon>
        <taxon>Comamonadaceae</taxon>
        <taxon>Limnohabitans</taxon>
    </lineage>
</organism>
<feature type="domain" description="Methyltransferase" evidence="1">
    <location>
        <begin position="45"/>
        <end position="141"/>
    </location>
</feature>
<dbReference type="PANTHER" id="PTHR12843:SF5">
    <property type="entry name" value="EEF1A LYSINE METHYLTRANSFERASE 2"/>
    <property type="match status" value="1"/>
</dbReference>
<dbReference type="EMBL" id="NESN01000003">
    <property type="protein sequence ID" value="PUE53457.1"/>
    <property type="molecule type" value="Genomic_DNA"/>
</dbReference>
<name>A0A315FJZ3_9BURK</name>
<dbReference type="SUPFAM" id="SSF53335">
    <property type="entry name" value="S-adenosyl-L-methionine-dependent methyltransferases"/>
    <property type="match status" value="1"/>
</dbReference>
<comment type="caution">
    <text evidence="2">The sequence shown here is derived from an EMBL/GenBank/DDBJ whole genome shotgun (WGS) entry which is preliminary data.</text>
</comment>
<dbReference type="InterPro" id="IPR029063">
    <property type="entry name" value="SAM-dependent_MTases_sf"/>
</dbReference>
<dbReference type="Pfam" id="PF13649">
    <property type="entry name" value="Methyltransf_25"/>
    <property type="match status" value="1"/>
</dbReference>
<evidence type="ECO:0000313" key="3">
    <source>
        <dbReference type="Proteomes" id="UP000250790"/>
    </source>
</evidence>
<accession>A0A315FJZ3</accession>
<evidence type="ECO:0000313" key="2">
    <source>
        <dbReference type="EMBL" id="PUE53457.1"/>
    </source>
</evidence>
<evidence type="ECO:0000259" key="1">
    <source>
        <dbReference type="Pfam" id="PF13649"/>
    </source>
</evidence>
<sequence>MVHPTDHWENVYRSKSFDAVSWYAPHLGESLRLIEQLCPDKTAAIVDVGGGGSTLVDDLLHRHCLDLSVLDISAAAIDFTKRRLGAKAQQVNWHVGDITRYNFGDKKFDLWHDRAVFHFLTDPAARQAYVDLVRGSVKPGGYVLMATFGPNGPLQCSGLHVAGCSHRRPGAGGQLPLLNSL</sequence>
<reference evidence="2 3" key="1">
    <citation type="submission" date="2017-04" db="EMBL/GenBank/DDBJ databases">
        <title>Unexpected and diverse lifestyles within the genus Limnohabitans.</title>
        <authorList>
            <person name="Kasalicky V."/>
            <person name="Mehrshad M."/>
            <person name="Andrei S.-A."/>
            <person name="Salcher M."/>
            <person name="Kratochvilova H."/>
            <person name="Simek K."/>
            <person name="Ghai R."/>
        </authorList>
    </citation>
    <scope>NUCLEOTIDE SEQUENCE [LARGE SCALE GENOMIC DNA]</scope>
    <source>
        <strain evidence="2 3">II-B4</strain>
    </source>
</reference>
<dbReference type="OrthoDB" id="9788660at2"/>